<dbReference type="KEGG" id="tti:THITH_13710"/>
<sequence>MGYYMDVLTARLWQDLAGKPVEVEHRGETIAITFPGLVTFDTDSTRIEPEMGAVLDAIGRVLDEYRASVVIVAGHTDSLGALEYNQRLSEERALSVGRRLVAAGVGAERLVVRGFGSRQPVADNDTPEGQARNRRVELSVQPLIGT</sequence>
<keyword evidence="3" id="KW-0998">Cell outer membrane</keyword>
<evidence type="ECO:0000256" key="4">
    <source>
        <dbReference type="PROSITE-ProRule" id="PRU00473"/>
    </source>
</evidence>
<keyword evidence="2 4" id="KW-0472">Membrane</keyword>
<dbReference type="STRING" id="713585.THITH_13710"/>
<organism evidence="6 7">
    <name type="scientific">Thioalkalivibrio paradoxus ARh 1</name>
    <dbReference type="NCBI Taxonomy" id="713585"/>
    <lineage>
        <taxon>Bacteria</taxon>
        <taxon>Pseudomonadati</taxon>
        <taxon>Pseudomonadota</taxon>
        <taxon>Gammaproteobacteria</taxon>
        <taxon>Chromatiales</taxon>
        <taxon>Ectothiorhodospiraceae</taxon>
        <taxon>Thioalkalivibrio</taxon>
    </lineage>
</organism>
<protein>
    <submittedName>
        <fullName evidence="6">Cell envelope biogenesis protein OmpA</fullName>
    </submittedName>
</protein>
<dbReference type="GO" id="GO:0009279">
    <property type="term" value="C:cell outer membrane"/>
    <property type="evidence" value="ECO:0007669"/>
    <property type="project" value="UniProtKB-SubCell"/>
</dbReference>
<dbReference type="PROSITE" id="PS51123">
    <property type="entry name" value="OMPA_2"/>
    <property type="match status" value="1"/>
</dbReference>
<proteinExistence type="predicted"/>
<evidence type="ECO:0000256" key="3">
    <source>
        <dbReference type="ARBA" id="ARBA00023237"/>
    </source>
</evidence>
<evidence type="ECO:0000256" key="1">
    <source>
        <dbReference type="ARBA" id="ARBA00004442"/>
    </source>
</evidence>
<name>W0DQ71_9GAMM</name>
<dbReference type="AlphaFoldDB" id="W0DQ71"/>
<dbReference type="PANTHER" id="PTHR30329:SF21">
    <property type="entry name" value="LIPOPROTEIN YIAD-RELATED"/>
    <property type="match status" value="1"/>
</dbReference>
<dbReference type="HOGENOM" id="CLU_016890_6_4_6"/>
<dbReference type="PANTHER" id="PTHR30329">
    <property type="entry name" value="STATOR ELEMENT OF FLAGELLAR MOTOR COMPLEX"/>
    <property type="match status" value="1"/>
</dbReference>
<dbReference type="PRINTS" id="PR01023">
    <property type="entry name" value="NAFLGMOTY"/>
</dbReference>
<accession>W0DQ71</accession>
<dbReference type="InterPro" id="IPR006664">
    <property type="entry name" value="OMP_bac"/>
</dbReference>
<dbReference type="EMBL" id="CP007029">
    <property type="protein sequence ID" value="AHE99143.1"/>
    <property type="molecule type" value="Genomic_DNA"/>
</dbReference>
<dbReference type="SUPFAM" id="SSF103088">
    <property type="entry name" value="OmpA-like"/>
    <property type="match status" value="1"/>
</dbReference>
<reference evidence="6 7" key="1">
    <citation type="submission" date="2013-12" db="EMBL/GenBank/DDBJ databases">
        <authorList>
            <consortium name="DOE Joint Genome Institute"/>
            <person name="Muyzer G."/>
            <person name="Huntemann M."/>
            <person name="Han J."/>
            <person name="Chen A."/>
            <person name="Kyrpides N."/>
            <person name="Mavromatis K."/>
            <person name="Markowitz V."/>
            <person name="Palaniappan K."/>
            <person name="Ivanova N."/>
            <person name="Schaumberg A."/>
            <person name="Pati A."/>
            <person name="Liolios K."/>
            <person name="Nordberg H.P."/>
            <person name="Cantor M.N."/>
            <person name="Hua S.X."/>
            <person name="Woyke T."/>
        </authorList>
    </citation>
    <scope>NUCLEOTIDE SEQUENCE [LARGE SCALE GENOMIC DNA]</scope>
    <source>
        <strain evidence="6 7">ARh 1</strain>
    </source>
</reference>
<evidence type="ECO:0000259" key="5">
    <source>
        <dbReference type="PROSITE" id="PS51123"/>
    </source>
</evidence>
<evidence type="ECO:0000256" key="2">
    <source>
        <dbReference type="ARBA" id="ARBA00023136"/>
    </source>
</evidence>
<dbReference type="Gene3D" id="3.30.1330.60">
    <property type="entry name" value="OmpA-like domain"/>
    <property type="match status" value="1"/>
</dbReference>
<dbReference type="PRINTS" id="PR01021">
    <property type="entry name" value="OMPADOMAIN"/>
</dbReference>
<feature type="domain" description="OmpA-like" evidence="5">
    <location>
        <begin position="27"/>
        <end position="144"/>
    </location>
</feature>
<keyword evidence="7" id="KW-1185">Reference proteome</keyword>
<comment type="subcellular location">
    <subcellularLocation>
        <location evidence="1">Cell outer membrane</location>
    </subcellularLocation>
</comment>
<dbReference type="Pfam" id="PF00691">
    <property type="entry name" value="OmpA"/>
    <property type="match status" value="1"/>
</dbReference>
<gene>
    <name evidence="6" type="ORF">THITH_13710</name>
</gene>
<dbReference type="InterPro" id="IPR050330">
    <property type="entry name" value="Bact_OuterMem_StrucFunc"/>
</dbReference>
<dbReference type="Proteomes" id="UP000005289">
    <property type="component" value="Chromosome"/>
</dbReference>
<dbReference type="CDD" id="cd07185">
    <property type="entry name" value="OmpA_C-like"/>
    <property type="match status" value="1"/>
</dbReference>
<evidence type="ECO:0000313" key="6">
    <source>
        <dbReference type="EMBL" id="AHE99143.1"/>
    </source>
</evidence>
<evidence type="ECO:0000313" key="7">
    <source>
        <dbReference type="Proteomes" id="UP000005289"/>
    </source>
</evidence>
<dbReference type="InterPro" id="IPR006665">
    <property type="entry name" value="OmpA-like"/>
</dbReference>
<dbReference type="InterPro" id="IPR036737">
    <property type="entry name" value="OmpA-like_sf"/>
</dbReference>